<dbReference type="RefSeq" id="WP_176861538.1">
    <property type="nucleotide sequence ID" value="NZ_JABXWT010000001.1"/>
</dbReference>
<accession>A0ABX2PKD4</accession>
<gene>
    <name evidence="1" type="ORF">HW561_01950</name>
</gene>
<organism evidence="1 2">
    <name type="scientific">Ruegeria haliotis</name>
    <dbReference type="NCBI Taxonomy" id="2747601"/>
    <lineage>
        <taxon>Bacteria</taxon>
        <taxon>Pseudomonadati</taxon>
        <taxon>Pseudomonadota</taxon>
        <taxon>Alphaproteobacteria</taxon>
        <taxon>Rhodobacterales</taxon>
        <taxon>Roseobacteraceae</taxon>
        <taxon>Ruegeria</taxon>
    </lineage>
</organism>
<dbReference type="Proteomes" id="UP000630805">
    <property type="component" value="Unassembled WGS sequence"/>
</dbReference>
<sequence length="97" mass="11048">MTKKELLATFPGSTLYGISNADGKTPWAQAYGKGRKKGKIAGNHGGDTYEATWFVQDDLWCEESENYSSCWQVVQTGDKEFQVYKDGQPMKNRWKMK</sequence>
<comment type="caution">
    <text evidence="1">The sequence shown here is derived from an EMBL/GenBank/DDBJ whole genome shotgun (WGS) entry which is preliminary data.</text>
</comment>
<name>A0ABX2PKD4_9RHOB</name>
<evidence type="ECO:0000313" key="1">
    <source>
        <dbReference type="EMBL" id="NVO54551.1"/>
    </source>
</evidence>
<protein>
    <recommendedName>
        <fullName evidence="3">MORN repeat protein</fullName>
    </recommendedName>
</protein>
<dbReference type="EMBL" id="JABXWT010000001">
    <property type="protein sequence ID" value="NVO54551.1"/>
    <property type="molecule type" value="Genomic_DNA"/>
</dbReference>
<proteinExistence type="predicted"/>
<evidence type="ECO:0008006" key="3">
    <source>
        <dbReference type="Google" id="ProtNLM"/>
    </source>
</evidence>
<reference evidence="1 2" key="1">
    <citation type="submission" date="2020-06" db="EMBL/GenBank/DDBJ databases">
        <authorList>
            <person name="Cao W.R."/>
        </authorList>
    </citation>
    <scope>NUCLEOTIDE SEQUENCE [LARGE SCALE GENOMIC DNA]</scope>
    <source>
        <strain evidence="1 2">B1Z28</strain>
    </source>
</reference>
<evidence type="ECO:0000313" key="2">
    <source>
        <dbReference type="Proteomes" id="UP000630805"/>
    </source>
</evidence>
<keyword evidence="2" id="KW-1185">Reference proteome</keyword>